<accession>U9UCK4</accession>
<proteinExistence type="predicted"/>
<dbReference type="HOGENOM" id="CLU_3088384_0_0_1"/>
<reference evidence="1" key="1">
    <citation type="submission" date="2013-07" db="EMBL/GenBank/DDBJ databases">
        <title>The genome of an arbuscular mycorrhizal fungus provides insights into the evolution of the oldest plant symbiosis.</title>
        <authorList>
            <consortium name="DOE Joint Genome Institute"/>
            <person name="Tisserant E."/>
            <person name="Malbreil M."/>
            <person name="Kuo A."/>
            <person name="Kohler A."/>
            <person name="Symeonidi A."/>
            <person name="Balestrini R."/>
            <person name="Charron P."/>
            <person name="Duensing N."/>
            <person name="Frei-dit-Frey N."/>
            <person name="Gianinazzi-Pearson V."/>
            <person name="Gilbert B."/>
            <person name="Handa Y."/>
            <person name="Hijri M."/>
            <person name="Kaul R."/>
            <person name="Kawaguchi M."/>
            <person name="Krajinski F."/>
            <person name="Lammers P."/>
            <person name="Lapierre D."/>
            <person name="Masclaux F.G."/>
            <person name="Murat C."/>
            <person name="Morin E."/>
            <person name="Ndikumana S."/>
            <person name="Pagni M."/>
            <person name="Petitpierre D."/>
            <person name="Requena N."/>
            <person name="Rosikiewicz P."/>
            <person name="Riley R."/>
            <person name="Saito K."/>
            <person name="San Clemente H."/>
            <person name="Shapiro H."/>
            <person name="van Tuinen D."/>
            <person name="Becard G."/>
            <person name="Bonfante P."/>
            <person name="Paszkowski U."/>
            <person name="Shachar-Hill Y."/>
            <person name="Young J.P."/>
            <person name="Sanders I.R."/>
            <person name="Henrissat B."/>
            <person name="Rensing S.A."/>
            <person name="Grigoriev I.V."/>
            <person name="Corradi N."/>
            <person name="Roux C."/>
            <person name="Martin F."/>
        </authorList>
    </citation>
    <scope>NUCLEOTIDE SEQUENCE</scope>
    <source>
        <strain evidence="1">DAOM 197198</strain>
    </source>
</reference>
<dbReference type="AlphaFoldDB" id="U9UCK4"/>
<evidence type="ECO:0000313" key="1">
    <source>
        <dbReference type="EMBL" id="ESA18100.1"/>
    </source>
</evidence>
<organism evidence="1">
    <name type="scientific">Rhizophagus irregularis (strain DAOM 181602 / DAOM 197198 / MUCL 43194)</name>
    <name type="common">Arbuscular mycorrhizal fungus</name>
    <name type="synonym">Glomus intraradices</name>
    <dbReference type="NCBI Taxonomy" id="747089"/>
    <lineage>
        <taxon>Eukaryota</taxon>
        <taxon>Fungi</taxon>
        <taxon>Fungi incertae sedis</taxon>
        <taxon>Mucoromycota</taxon>
        <taxon>Glomeromycotina</taxon>
        <taxon>Glomeromycetes</taxon>
        <taxon>Glomerales</taxon>
        <taxon>Glomeraceae</taxon>
        <taxon>Rhizophagus</taxon>
    </lineage>
</organism>
<name>U9UCK4_RHIID</name>
<gene>
    <name evidence="1" type="ORF">GLOINDRAFT_21071</name>
</gene>
<sequence>MIYCGTSCGNKFSEEGDQPYPHLSRETRNDLTDFRGIWTGEYYLSLQEILEE</sequence>
<protein>
    <submittedName>
        <fullName evidence="1">Uncharacterized protein</fullName>
    </submittedName>
</protein>
<dbReference type="EMBL" id="KI279534">
    <property type="protein sequence ID" value="ESA18100.1"/>
    <property type="molecule type" value="Genomic_DNA"/>
</dbReference>